<evidence type="ECO:0000259" key="2">
    <source>
        <dbReference type="Pfam" id="PF09835"/>
    </source>
</evidence>
<sequence length="143" mass="15361">MSRRGLALGMALGFFFGLLIPLAQIPLSAAAAVALRANVPAAVASTLVTNPLTFGPIYYAAWRVGSAILGEPIDVPPAQGAEAQHEPADESWFRMVTRRVLGVGKPLLLGLAIMAIAVGITTYFLVSAAWKVSVLWKRHRRRR</sequence>
<name>A0ABM8XHP6_9BURK</name>
<feature type="transmembrane region" description="Helical" evidence="1">
    <location>
        <begin position="107"/>
        <end position="133"/>
    </location>
</feature>
<dbReference type="Proteomes" id="UP000727654">
    <property type="component" value="Unassembled WGS sequence"/>
</dbReference>
<dbReference type="Pfam" id="PF09835">
    <property type="entry name" value="DUF2062"/>
    <property type="match status" value="1"/>
</dbReference>
<dbReference type="InterPro" id="IPR018639">
    <property type="entry name" value="DUF2062"/>
</dbReference>
<evidence type="ECO:0000313" key="4">
    <source>
        <dbReference type="Proteomes" id="UP000727654"/>
    </source>
</evidence>
<dbReference type="PANTHER" id="PTHR40547">
    <property type="entry name" value="SLL0298 PROTEIN"/>
    <property type="match status" value="1"/>
</dbReference>
<protein>
    <recommendedName>
        <fullName evidence="2">DUF2062 domain-containing protein</fullName>
    </recommendedName>
</protein>
<feature type="domain" description="DUF2062" evidence="2">
    <location>
        <begin position="2"/>
        <end position="137"/>
    </location>
</feature>
<dbReference type="EMBL" id="CAJZAI010000011">
    <property type="protein sequence ID" value="CAG9179659.1"/>
    <property type="molecule type" value="Genomic_DNA"/>
</dbReference>
<organism evidence="3 4">
    <name type="scientific">Cupriavidus laharis</name>
    <dbReference type="NCBI Taxonomy" id="151654"/>
    <lineage>
        <taxon>Bacteria</taxon>
        <taxon>Pseudomonadati</taxon>
        <taxon>Pseudomonadota</taxon>
        <taxon>Betaproteobacteria</taxon>
        <taxon>Burkholderiales</taxon>
        <taxon>Burkholderiaceae</taxon>
        <taxon>Cupriavidus</taxon>
    </lineage>
</organism>
<dbReference type="RefSeq" id="WP_253074135.1">
    <property type="nucleotide sequence ID" value="NZ_CAJZAI010000011.1"/>
</dbReference>
<keyword evidence="1" id="KW-0472">Membrane</keyword>
<proteinExistence type="predicted"/>
<keyword evidence="1" id="KW-0812">Transmembrane</keyword>
<keyword evidence="1" id="KW-1133">Transmembrane helix</keyword>
<keyword evidence="4" id="KW-1185">Reference proteome</keyword>
<accession>A0ABM8XHP6</accession>
<gene>
    <name evidence="3" type="ORF">LMG23992_04034</name>
</gene>
<evidence type="ECO:0000256" key="1">
    <source>
        <dbReference type="SAM" id="Phobius"/>
    </source>
</evidence>
<dbReference type="PANTHER" id="PTHR40547:SF1">
    <property type="entry name" value="SLL0298 PROTEIN"/>
    <property type="match status" value="1"/>
</dbReference>
<reference evidence="3 4" key="1">
    <citation type="submission" date="2021-08" db="EMBL/GenBank/DDBJ databases">
        <authorList>
            <person name="Peeters C."/>
        </authorList>
    </citation>
    <scope>NUCLEOTIDE SEQUENCE [LARGE SCALE GENOMIC DNA]</scope>
    <source>
        <strain evidence="3 4">LMG 23992</strain>
    </source>
</reference>
<comment type="caution">
    <text evidence="3">The sequence shown here is derived from an EMBL/GenBank/DDBJ whole genome shotgun (WGS) entry which is preliminary data.</text>
</comment>
<evidence type="ECO:0000313" key="3">
    <source>
        <dbReference type="EMBL" id="CAG9179659.1"/>
    </source>
</evidence>